<evidence type="ECO:0000259" key="2">
    <source>
        <dbReference type="Pfam" id="PF08223"/>
    </source>
</evidence>
<dbReference type="PANTHER" id="PTHR30319:SF1">
    <property type="entry name" value="TRANSCRIPTIONAL REPRESSOR PAAX"/>
    <property type="match status" value="1"/>
</dbReference>
<proteinExistence type="predicted"/>
<dbReference type="InterPro" id="IPR036388">
    <property type="entry name" value="WH-like_DNA-bd_sf"/>
</dbReference>
<dbReference type="SUPFAM" id="SSF46785">
    <property type="entry name" value="Winged helix' DNA-binding domain"/>
    <property type="match status" value="1"/>
</dbReference>
<keyword evidence="4" id="KW-1185">Reference proteome</keyword>
<dbReference type="Gene3D" id="1.10.10.10">
    <property type="entry name" value="Winged helix-like DNA-binding domain superfamily/Winged helix DNA-binding domain"/>
    <property type="match status" value="1"/>
</dbReference>
<dbReference type="Gene3D" id="1.20.58.1460">
    <property type="match status" value="1"/>
</dbReference>
<dbReference type="Pfam" id="PF08223">
    <property type="entry name" value="PaaX_C"/>
    <property type="match status" value="1"/>
</dbReference>
<dbReference type="InterPro" id="IPR012906">
    <property type="entry name" value="PaaX-like_N"/>
</dbReference>
<dbReference type="InterPro" id="IPR013225">
    <property type="entry name" value="PaaX_C"/>
</dbReference>
<dbReference type="InterPro" id="IPR011965">
    <property type="entry name" value="PaaX_trns_reg"/>
</dbReference>
<dbReference type="Pfam" id="PF07848">
    <property type="entry name" value="PaaX"/>
    <property type="match status" value="1"/>
</dbReference>
<dbReference type="InterPro" id="IPR036390">
    <property type="entry name" value="WH_DNA-bd_sf"/>
</dbReference>
<dbReference type="RefSeq" id="WP_380790948.1">
    <property type="nucleotide sequence ID" value="NZ_JBHTKR010000003.1"/>
</dbReference>
<evidence type="ECO:0000313" key="3">
    <source>
        <dbReference type="EMBL" id="MFD1194888.1"/>
    </source>
</evidence>
<organism evidence="3 4">
    <name type="scientific">Seohaeicola saemankumensis</name>
    <dbReference type="NCBI Taxonomy" id="481181"/>
    <lineage>
        <taxon>Bacteria</taxon>
        <taxon>Pseudomonadati</taxon>
        <taxon>Pseudomonadota</taxon>
        <taxon>Alphaproteobacteria</taxon>
        <taxon>Rhodobacterales</taxon>
        <taxon>Roseobacteraceae</taxon>
        <taxon>Seohaeicola</taxon>
    </lineage>
</organism>
<dbReference type="PANTHER" id="PTHR30319">
    <property type="entry name" value="PHENYLACETIC ACID REGULATOR-RELATED TRANSCRIPTIONAL REPRESSOR"/>
    <property type="match status" value="1"/>
</dbReference>
<dbReference type="PIRSF" id="PIRSF020623">
    <property type="entry name" value="PaaX"/>
    <property type="match status" value="1"/>
</dbReference>
<feature type="domain" description="Transcriptional repressor PaaX-like C-terminal" evidence="2">
    <location>
        <begin position="184"/>
        <end position="243"/>
    </location>
</feature>
<dbReference type="Gene3D" id="3.30.70.2670">
    <property type="match status" value="1"/>
</dbReference>
<reference evidence="4" key="1">
    <citation type="journal article" date="2019" name="Int. J. Syst. Evol. Microbiol.">
        <title>The Global Catalogue of Microorganisms (GCM) 10K type strain sequencing project: providing services to taxonomists for standard genome sequencing and annotation.</title>
        <authorList>
            <consortium name="The Broad Institute Genomics Platform"/>
            <consortium name="The Broad Institute Genome Sequencing Center for Infectious Disease"/>
            <person name="Wu L."/>
            <person name="Ma J."/>
        </authorList>
    </citation>
    <scope>NUCLEOTIDE SEQUENCE [LARGE SCALE GENOMIC DNA]</scope>
    <source>
        <strain evidence="4">CCUG 55328</strain>
    </source>
</reference>
<feature type="domain" description="Transcriptional repressor PaaX-like N-terminal" evidence="1">
    <location>
        <begin position="20"/>
        <end position="85"/>
    </location>
</feature>
<accession>A0ABW3TCX4</accession>
<gene>
    <name evidence="3" type="ORF">ACFQ3C_09420</name>
</gene>
<evidence type="ECO:0000313" key="4">
    <source>
        <dbReference type="Proteomes" id="UP001597151"/>
    </source>
</evidence>
<dbReference type="Proteomes" id="UP001597151">
    <property type="component" value="Unassembled WGS sequence"/>
</dbReference>
<protein>
    <submittedName>
        <fullName evidence="3">PaaX family transcriptional regulator C-terminal domain-containing protein</fullName>
    </submittedName>
</protein>
<comment type="caution">
    <text evidence="3">The sequence shown here is derived from an EMBL/GenBank/DDBJ whole genome shotgun (WGS) entry which is preliminary data.</text>
</comment>
<name>A0ABW3TCX4_9RHOB</name>
<sequence>MDPLDPVITALHAESRLRVWSLVITVFGDCVQHRGGAISTARLGRLLGRIGVEPGALRTALSRLGRDGWVDSERAGRVSHYRLSPSGLARFTEATGRIYAPPRHAPVSEWALSSEGAPQSAVSLGGLWLAPADTPQPPHPAFRLVGQLTDLAPAMRDSLISNEHATALRRLMADLGQLGALAADPLTHAAARILLIHRWRRIVLRYPDLPPEVLPADLSALAPRARVAAAYHHLTPGAETWLDSTEGEIAAMPPADASLARRFCRD</sequence>
<dbReference type="EMBL" id="JBHTKR010000003">
    <property type="protein sequence ID" value="MFD1194888.1"/>
    <property type="molecule type" value="Genomic_DNA"/>
</dbReference>
<evidence type="ECO:0000259" key="1">
    <source>
        <dbReference type="Pfam" id="PF07848"/>
    </source>
</evidence>